<dbReference type="InterPro" id="IPR016163">
    <property type="entry name" value="Ald_DH_C"/>
</dbReference>
<dbReference type="GO" id="GO:0016620">
    <property type="term" value="F:oxidoreductase activity, acting on the aldehyde or oxo group of donors, NAD or NADP as acceptor"/>
    <property type="evidence" value="ECO:0007669"/>
    <property type="project" value="InterPro"/>
</dbReference>
<dbReference type="PANTHER" id="PTHR36156">
    <property type="entry name" value="SLR2101 PROTEIN"/>
    <property type="match status" value="1"/>
</dbReference>
<dbReference type="EMBL" id="JAVRRD010000025">
    <property type="protein sequence ID" value="KAK5047452.1"/>
    <property type="molecule type" value="Genomic_DNA"/>
</dbReference>
<evidence type="ECO:0008006" key="3">
    <source>
        <dbReference type="Google" id="ProtNLM"/>
    </source>
</evidence>
<dbReference type="Gene3D" id="2.20.70.150">
    <property type="match status" value="1"/>
</dbReference>
<dbReference type="GeneID" id="89974720"/>
<dbReference type="SUPFAM" id="SSF53720">
    <property type="entry name" value="ALDH-like"/>
    <property type="match status" value="1"/>
</dbReference>
<evidence type="ECO:0000313" key="1">
    <source>
        <dbReference type="EMBL" id="KAK5047452.1"/>
    </source>
</evidence>
<dbReference type="Gene3D" id="3.40.605.10">
    <property type="entry name" value="Aldehyde Dehydrogenase, Chain A, domain 1"/>
    <property type="match status" value="1"/>
</dbReference>
<name>A0AAV9N3T8_9EURO</name>
<gene>
    <name evidence="1" type="ORF">LTR84_006548</name>
</gene>
<keyword evidence="2" id="KW-1185">Reference proteome</keyword>
<organism evidence="1 2">
    <name type="scientific">Exophiala bonariae</name>
    <dbReference type="NCBI Taxonomy" id="1690606"/>
    <lineage>
        <taxon>Eukaryota</taxon>
        <taxon>Fungi</taxon>
        <taxon>Dikarya</taxon>
        <taxon>Ascomycota</taxon>
        <taxon>Pezizomycotina</taxon>
        <taxon>Eurotiomycetes</taxon>
        <taxon>Chaetothyriomycetidae</taxon>
        <taxon>Chaetothyriales</taxon>
        <taxon>Herpotrichiellaceae</taxon>
        <taxon>Exophiala</taxon>
    </lineage>
</organism>
<comment type="caution">
    <text evidence="1">The sequence shown here is derived from an EMBL/GenBank/DDBJ whole genome shotgun (WGS) entry which is preliminary data.</text>
</comment>
<evidence type="ECO:0000313" key="2">
    <source>
        <dbReference type="Proteomes" id="UP001358417"/>
    </source>
</evidence>
<dbReference type="Proteomes" id="UP001358417">
    <property type="component" value="Unassembled WGS sequence"/>
</dbReference>
<dbReference type="Gene3D" id="2.60.120.10">
    <property type="entry name" value="Jelly Rolls"/>
    <property type="match status" value="1"/>
</dbReference>
<sequence>MSTLSREFPSLQISALDGRAQSYHHKQDQFRRLHDLLTRSANTLKLAIQADSVLCSAEADFEFARALLELRVQYGSLDLHQDLALARKVELGVDNVERVRPTGIIYIIPSKANMTFSILSALGAAIAAGSCVIVELPQTLTKTSATLRQILTDALDSDTFALSTSRPPVSFTRQCFLVHQTNEDINPLDWTQILSSKPTAGVVAIVDRTADISKAARSILVASLAFGGKSAYAPQLVLVNEFIADSFLSELALILEPDQGIGREKRGRSGRLGDTTKDTWKSDKIKTLSSGDNISIVEVLDRDVPFFQRKSLEPTITIVRVSSLDDALNVLIGQELVASFIFAGIREANYLSRFTVAAMYTINHIPVELLVGPVAPMHPSLPAAVFPRYVPAMFTLPSPQYLPGKRSTQPLTNLKDQLRIDQLKETAIKPLSPVVRRSGHQLNFFGQAILLGLGMALTSIISSRQLKASMGIFIRTSSGSTAEMVSYSPLPPIRRVVTSHNEHSKAYVERDDLISAELLEHGNAAQLLWSSDSIPADVNVPDDRGKVKTGIVNGGSVLRIVDFPPRSTGLFHRTISQDYIVVLTGTVILTLDDGSKTPISQGGVVVQRATMHGWDNDTDEWARILCVLVPANNPIINEVKLEQEMTFHVK</sequence>
<reference evidence="1 2" key="1">
    <citation type="submission" date="2023-08" db="EMBL/GenBank/DDBJ databases">
        <title>Black Yeasts Isolated from many extreme environments.</title>
        <authorList>
            <person name="Coleine C."/>
            <person name="Stajich J.E."/>
            <person name="Selbmann L."/>
        </authorList>
    </citation>
    <scope>NUCLEOTIDE SEQUENCE [LARGE SCALE GENOMIC DNA]</scope>
    <source>
        <strain evidence="1 2">CCFEE 5792</strain>
    </source>
</reference>
<dbReference type="InterPro" id="IPR047142">
    <property type="entry name" value="OryJ/VirC-like"/>
</dbReference>
<proteinExistence type="predicted"/>
<protein>
    <recommendedName>
        <fullName evidence="3">Aldehyde dehydrogenase domain-containing protein</fullName>
    </recommendedName>
</protein>
<dbReference type="InterPro" id="IPR016162">
    <property type="entry name" value="Ald_DH_N"/>
</dbReference>
<dbReference type="CDD" id="cd02231">
    <property type="entry name" value="cupin_BLL6423-like"/>
    <property type="match status" value="1"/>
</dbReference>
<dbReference type="Gene3D" id="3.40.309.10">
    <property type="entry name" value="Aldehyde Dehydrogenase, Chain A, domain 2"/>
    <property type="match status" value="1"/>
</dbReference>
<dbReference type="InterPro" id="IPR011051">
    <property type="entry name" value="RmlC_Cupin_sf"/>
</dbReference>
<dbReference type="InterPro" id="IPR016161">
    <property type="entry name" value="Ald_DH/histidinol_DH"/>
</dbReference>
<dbReference type="InterPro" id="IPR014710">
    <property type="entry name" value="RmlC-like_jellyroll"/>
</dbReference>
<dbReference type="RefSeq" id="XP_064702996.1">
    <property type="nucleotide sequence ID" value="XM_064850109.1"/>
</dbReference>
<dbReference type="SUPFAM" id="SSF51182">
    <property type="entry name" value="RmlC-like cupins"/>
    <property type="match status" value="1"/>
</dbReference>
<dbReference type="AlphaFoldDB" id="A0AAV9N3T8"/>
<dbReference type="PANTHER" id="PTHR36156:SF2">
    <property type="entry name" value="CUPIN TYPE-2 DOMAIN-CONTAINING PROTEIN"/>
    <property type="match status" value="1"/>
</dbReference>
<accession>A0AAV9N3T8</accession>